<feature type="transmembrane region" description="Helical" evidence="6">
    <location>
        <begin position="55"/>
        <end position="88"/>
    </location>
</feature>
<dbReference type="PANTHER" id="PTHR23502">
    <property type="entry name" value="MAJOR FACILITATOR SUPERFAMILY"/>
    <property type="match status" value="1"/>
</dbReference>
<feature type="transmembrane region" description="Helical" evidence="6">
    <location>
        <begin position="121"/>
        <end position="139"/>
    </location>
</feature>
<keyword evidence="4 6" id="KW-0472">Membrane</keyword>
<comment type="caution">
    <text evidence="8">The sequence shown here is derived from an EMBL/GenBank/DDBJ whole genome shotgun (WGS) entry which is preliminary data.</text>
</comment>
<evidence type="ECO:0000256" key="5">
    <source>
        <dbReference type="ARBA" id="ARBA00023180"/>
    </source>
</evidence>
<reference evidence="8" key="1">
    <citation type="journal article" date="2021" name="Nat. Commun.">
        <title>Genetic determinants of endophytism in the Arabidopsis root mycobiome.</title>
        <authorList>
            <person name="Mesny F."/>
            <person name="Miyauchi S."/>
            <person name="Thiergart T."/>
            <person name="Pickel B."/>
            <person name="Atanasova L."/>
            <person name="Karlsson M."/>
            <person name="Huettel B."/>
            <person name="Barry K.W."/>
            <person name="Haridas S."/>
            <person name="Chen C."/>
            <person name="Bauer D."/>
            <person name="Andreopoulos W."/>
            <person name="Pangilinan J."/>
            <person name="LaButti K."/>
            <person name="Riley R."/>
            <person name="Lipzen A."/>
            <person name="Clum A."/>
            <person name="Drula E."/>
            <person name="Henrissat B."/>
            <person name="Kohler A."/>
            <person name="Grigoriev I.V."/>
            <person name="Martin F.M."/>
            <person name="Hacquard S."/>
        </authorList>
    </citation>
    <scope>NUCLEOTIDE SEQUENCE</scope>
    <source>
        <strain evidence="8">MPI-CAGE-AT-0021</strain>
    </source>
</reference>
<feature type="domain" description="Major facilitator superfamily (MFS) profile" evidence="7">
    <location>
        <begin position="56"/>
        <end position="512"/>
    </location>
</feature>
<dbReference type="AlphaFoldDB" id="A0A9P9EUI5"/>
<feature type="transmembrane region" description="Helical" evidence="6">
    <location>
        <begin position="151"/>
        <end position="175"/>
    </location>
</feature>
<evidence type="ECO:0000313" key="8">
    <source>
        <dbReference type="EMBL" id="KAH7144190.1"/>
    </source>
</evidence>
<keyword evidence="2 6" id="KW-0812">Transmembrane</keyword>
<feature type="transmembrane region" description="Helical" evidence="6">
    <location>
        <begin position="94"/>
        <end position="114"/>
    </location>
</feature>
<dbReference type="SUPFAM" id="SSF103473">
    <property type="entry name" value="MFS general substrate transporter"/>
    <property type="match status" value="1"/>
</dbReference>
<feature type="transmembrane region" description="Helical" evidence="6">
    <location>
        <begin position="341"/>
        <end position="361"/>
    </location>
</feature>
<keyword evidence="3 6" id="KW-1133">Transmembrane helix</keyword>
<dbReference type="Gene3D" id="1.20.1250.20">
    <property type="entry name" value="MFS general substrate transporter like domains"/>
    <property type="match status" value="1"/>
</dbReference>
<dbReference type="OrthoDB" id="2585655at2759"/>
<dbReference type="Proteomes" id="UP000717696">
    <property type="component" value="Unassembled WGS sequence"/>
</dbReference>
<keyword evidence="5" id="KW-0325">Glycoprotein</keyword>
<name>A0A9P9EUI5_9HYPO</name>
<feature type="transmembrane region" description="Helical" evidence="6">
    <location>
        <begin position="382"/>
        <end position="401"/>
    </location>
</feature>
<comment type="subcellular location">
    <subcellularLocation>
        <location evidence="1">Membrane</location>
        <topology evidence="1">Multi-pass membrane protein</topology>
    </subcellularLocation>
</comment>
<feature type="transmembrane region" description="Helical" evidence="6">
    <location>
        <begin position="445"/>
        <end position="464"/>
    </location>
</feature>
<evidence type="ECO:0000256" key="4">
    <source>
        <dbReference type="ARBA" id="ARBA00023136"/>
    </source>
</evidence>
<evidence type="ECO:0000313" key="9">
    <source>
        <dbReference type="Proteomes" id="UP000717696"/>
    </source>
</evidence>
<keyword evidence="9" id="KW-1185">Reference proteome</keyword>
<dbReference type="PANTHER" id="PTHR23502:SF20">
    <property type="entry name" value="TRANSPORTER, PUTATIVE (AFU_ORTHOLOGUE AFUA_6G13880)-RELATED"/>
    <property type="match status" value="1"/>
</dbReference>
<protein>
    <submittedName>
        <fullName evidence="8">Major facilitator superfamily domain-containing protein</fullName>
    </submittedName>
</protein>
<gene>
    <name evidence="8" type="ORF">B0J13DRAFT_635134</name>
</gene>
<evidence type="ECO:0000256" key="3">
    <source>
        <dbReference type="ARBA" id="ARBA00022989"/>
    </source>
</evidence>
<feature type="transmembrane region" description="Helical" evidence="6">
    <location>
        <begin position="211"/>
        <end position="231"/>
    </location>
</feature>
<evidence type="ECO:0000256" key="6">
    <source>
        <dbReference type="SAM" id="Phobius"/>
    </source>
</evidence>
<organism evidence="8 9">
    <name type="scientific">Dactylonectria estremocensis</name>
    <dbReference type="NCBI Taxonomy" id="1079267"/>
    <lineage>
        <taxon>Eukaryota</taxon>
        <taxon>Fungi</taxon>
        <taxon>Dikarya</taxon>
        <taxon>Ascomycota</taxon>
        <taxon>Pezizomycotina</taxon>
        <taxon>Sordariomycetes</taxon>
        <taxon>Hypocreomycetidae</taxon>
        <taxon>Hypocreales</taxon>
        <taxon>Nectriaceae</taxon>
        <taxon>Dactylonectria</taxon>
    </lineage>
</organism>
<dbReference type="InterPro" id="IPR036259">
    <property type="entry name" value="MFS_trans_sf"/>
</dbReference>
<dbReference type="InterPro" id="IPR011701">
    <property type="entry name" value="MFS"/>
</dbReference>
<feature type="transmembrane region" description="Helical" evidence="6">
    <location>
        <begin position="182"/>
        <end position="205"/>
    </location>
</feature>
<evidence type="ECO:0000256" key="2">
    <source>
        <dbReference type="ARBA" id="ARBA00022692"/>
    </source>
</evidence>
<dbReference type="InterPro" id="IPR020846">
    <property type="entry name" value="MFS_dom"/>
</dbReference>
<dbReference type="GO" id="GO:0005886">
    <property type="term" value="C:plasma membrane"/>
    <property type="evidence" value="ECO:0007669"/>
    <property type="project" value="TreeGrafter"/>
</dbReference>
<accession>A0A9P9EUI5</accession>
<evidence type="ECO:0000259" key="7">
    <source>
        <dbReference type="PROSITE" id="PS50850"/>
    </source>
</evidence>
<feature type="transmembrane region" description="Helical" evidence="6">
    <location>
        <begin position="300"/>
        <end position="321"/>
    </location>
</feature>
<dbReference type="GO" id="GO:0022857">
    <property type="term" value="F:transmembrane transporter activity"/>
    <property type="evidence" value="ECO:0007669"/>
    <property type="project" value="InterPro"/>
</dbReference>
<sequence>MGFGVLDIQSGCLAPGTVLLEDLHQGQGSADIILVPEPSKSPKDPLNFSRIRKELYFLALLVGACAAGVIGPVLVPGFGIIVAVFNVTLTDVTLLNGSLIMALGVSSYVCAPLTEICGRRLVYLSTTVLLLVGCVWAAASKSYGSLMAARVFQGLGMGSFFSVAGTTSINDVFFVHERGFRVGLWNFAVISSVNIAPIISGYIIVDLGWRWSFWLLAITFGLSLALVVFFLPETMYERQIEGVDSGIDKLEPKLTDEDDIVTTDAPAWKRVLGVEMVNFKGISALITMTLAPLTMLRHPAVLWGCAVWSVLFTWNIIQGAIADQIFSAPPFNLSTSDVGLMVGIAPFIGSTLGTIGGGWICDFVATGLSKRNAGVYEPEFRLLVMVPCLITVIVGAFGLGLAVEQGLSQIKCAVFLAILNFGTGIGCTGVVVYTNDVCRERAGEAFGLAMLVKSSFAFGLTFMLNKYLAVHGPMVFFSTWGGLTVGVLFTTVPLYVFGKRIRAFPKFSTILS</sequence>
<dbReference type="Pfam" id="PF07690">
    <property type="entry name" value="MFS_1"/>
    <property type="match status" value="1"/>
</dbReference>
<feature type="transmembrane region" description="Helical" evidence="6">
    <location>
        <begin position="413"/>
        <end position="433"/>
    </location>
</feature>
<proteinExistence type="predicted"/>
<dbReference type="PROSITE" id="PS50850">
    <property type="entry name" value="MFS"/>
    <property type="match status" value="1"/>
</dbReference>
<evidence type="ECO:0000256" key="1">
    <source>
        <dbReference type="ARBA" id="ARBA00004141"/>
    </source>
</evidence>
<dbReference type="EMBL" id="JAGMUU010000010">
    <property type="protein sequence ID" value="KAH7144190.1"/>
    <property type="molecule type" value="Genomic_DNA"/>
</dbReference>
<feature type="transmembrane region" description="Helical" evidence="6">
    <location>
        <begin position="476"/>
        <end position="497"/>
    </location>
</feature>